<dbReference type="GO" id="GO:0004612">
    <property type="term" value="F:phosphoenolpyruvate carboxykinase (ATP) activity"/>
    <property type="evidence" value="ECO:0007669"/>
    <property type="project" value="UniProtKB-EC"/>
</dbReference>
<name>A0A8J4V7U8_9MYCE</name>
<dbReference type="EMBL" id="AJWJ01000152">
    <property type="protein sequence ID" value="KAF2074339.1"/>
    <property type="molecule type" value="Genomic_DNA"/>
</dbReference>
<dbReference type="GO" id="GO:0005524">
    <property type="term" value="F:ATP binding"/>
    <property type="evidence" value="ECO:0007669"/>
    <property type="project" value="UniProtKB-KW"/>
</dbReference>
<evidence type="ECO:0000313" key="8">
    <source>
        <dbReference type="EMBL" id="KAF2074339.1"/>
    </source>
</evidence>
<proteinExistence type="inferred from homology"/>
<dbReference type="SUPFAM" id="SSF53795">
    <property type="entry name" value="PEP carboxykinase-like"/>
    <property type="match status" value="1"/>
</dbReference>
<dbReference type="Gene3D" id="3.90.228.20">
    <property type="match status" value="1"/>
</dbReference>
<dbReference type="GO" id="GO:0006094">
    <property type="term" value="P:gluconeogenesis"/>
    <property type="evidence" value="ECO:0007669"/>
    <property type="project" value="UniProtKB-UniPathway"/>
</dbReference>
<evidence type="ECO:0000256" key="4">
    <source>
        <dbReference type="ARBA" id="ARBA00022741"/>
    </source>
</evidence>
<dbReference type="SUPFAM" id="SSF68923">
    <property type="entry name" value="PEP carboxykinase N-terminal domain"/>
    <property type="match status" value="1"/>
</dbReference>
<dbReference type="GO" id="GO:0005829">
    <property type="term" value="C:cytosol"/>
    <property type="evidence" value="ECO:0007669"/>
    <property type="project" value="TreeGrafter"/>
</dbReference>
<comment type="pathway">
    <text evidence="1">Carbohydrate biosynthesis; gluconeogenesis.</text>
</comment>
<evidence type="ECO:0000256" key="1">
    <source>
        <dbReference type="ARBA" id="ARBA00004742"/>
    </source>
</evidence>
<keyword evidence="6" id="KW-0456">Lyase</keyword>
<evidence type="ECO:0000256" key="3">
    <source>
        <dbReference type="ARBA" id="ARBA00012363"/>
    </source>
</evidence>
<keyword evidence="5" id="KW-0067">ATP-binding</keyword>
<sequence length="510" mass="56425">MFSTSVIRSSNLLKSSSRLYTTASTATASSSPSLSSKSIYDLLRRKRDRSGLINIQAEQDSEVTTFPRERSGLDYELNWTLNGYSITPYNQAYRNPREKLLLQNSVGTKDKNNVLTVVNSESANTTNYYLDESVSQLNSNSSTISIPNYKAILELVKDNISEGDNIYVRDAAVGSDKGKESTIRAVTNDSVSALFLNHLLPNTNVGSTKNFKHSLTVYLTPKFVLSNPEKYGLKSSSFNIIDVKRGIAVISGNQSTENIRNVISAISSNTLMKTYQDTLPLPTSTIYSANEKTVLAFDSENYLLNNKFSGKVVSQGSIWSVDSGLTRLFDSITYSQSDLAVNQCDLVEKVGKKVNATIPIKFTTNVYQQPNAVVFFVNDKVLPSFAQLNVDQAEKYFVTGFTGENNFYPFYSFNTQSTTPAQDKAALFKKLISVGTNVYIINTNSLKPADVDKLLTAMVNGKVNKASQSDVFTTLSPISSSKSTYTEQVKSSIKEFETKLEKNFEKLTKL</sequence>
<dbReference type="OrthoDB" id="68755at2759"/>
<dbReference type="Pfam" id="PF01293">
    <property type="entry name" value="PEPCK_ATP"/>
    <property type="match status" value="1"/>
</dbReference>
<accession>A0A8J4V7U8</accession>
<dbReference type="AlphaFoldDB" id="A0A8J4V7U8"/>
<reference evidence="8" key="1">
    <citation type="submission" date="2020-01" db="EMBL/GenBank/DDBJ databases">
        <title>Development of genomics and gene disruption for Polysphondylium violaceum indicates a role for the polyketide synthase stlB in stalk morphogenesis.</title>
        <authorList>
            <person name="Narita B."/>
            <person name="Kawabe Y."/>
            <person name="Kin K."/>
            <person name="Saito T."/>
            <person name="Gibbs R."/>
            <person name="Kuspa A."/>
            <person name="Muzny D."/>
            <person name="Queller D."/>
            <person name="Richards S."/>
            <person name="Strassman J."/>
            <person name="Sucgang R."/>
            <person name="Worley K."/>
            <person name="Schaap P."/>
        </authorList>
    </citation>
    <scope>NUCLEOTIDE SEQUENCE</scope>
    <source>
        <strain evidence="8">QSvi11</strain>
    </source>
</reference>
<dbReference type="InterPro" id="IPR008210">
    <property type="entry name" value="PEP_carboxykinase_N"/>
</dbReference>
<comment type="caution">
    <text evidence="8">The sequence shown here is derived from an EMBL/GenBank/DDBJ whole genome shotgun (WGS) entry which is preliminary data.</text>
</comment>
<evidence type="ECO:0000256" key="5">
    <source>
        <dbReference type="ARBA" id="ARBA00022840"/>
    </source>
</evidence>
<protein>
    <recommendedName>
        <fullName evidence="3">phosphoenolpyruvate carboxykinase (ATP)</fullName>
        <ecNumber evidence="3">4.1.1.49</ecNumber>
    </recommendedName>
</protein>
<evidence type="ECO:0000313" key="9">
    <source>
        <dbReference type="Proteomes" id="UP000695562"/>
    </source>
</evidence>
<evidence type="ECO:0000256" key="7">
    <source>
        <dbReference type="ARBA" id="ARBA00047371"/>
    </source>
</evidence>
<comment type="catalytic activity">
    <reaction evidence="7">
        <text>oxaloacetate + ATP = phosphoenolpyruvate + ADP + CO2</text>
        <dbReference type="Rhea" id="RHEA:18617"/>
        <dbReference type="ChEBI" id="CHEBI:16452"/>
        <dbReference type="ChEBI" id="CHEBI:16526"/>
        <dbReference type="ChEBI" id="CHEBI:30616"/>
        <dbReference type="ChEBI" id="CHEBI:58702"/>
        <dbReference type="ChEBI" id="CHEBI:456216"/>
        <dbReference type="EC" id="4.1.1.49"/>
    </reaction>
</comment>
<evidence type="ECO:0000256" key="6">
    <source>
        <dbReference type="ARBA" id="ARBA00023239"/>
    </source>
</evidence>
<keyword evidence="9" id="KW-1185">Reference proteome</keyword>
<dbReference type="PANTHER" id="PTHR30031:SF11">
    <property type="entry name" value="PHOSPHOENOLPYRUVATE CARBOXYKINASE (ATP)"/>
    <property type="match status" value="1"/>
</dbReference>
<keyword evidence="4" id="KW-0547">Nucleotide-binding</keyword>
<dbReference type="InterPro" id="IPR013035">
    <property type="entry name" value="PEP_carboxykinase_C"/>
</dbReference>
<dbReference type="Proteomes" id="UP000695562">
    <property type="component" value="Unassembled WGS sequence"/>
</dbReference>
<gene>
    <name evidence="8" type="ORF">CYY_004360</name>
</gene>
<dbReference type="EC" id="4.1.1.49" evidence="3"/>
<dbReference type="InterPro" id="IPR001272">
    <property type="entry name" value="PEP_carboxykinase_ATP"/>
</dbReference>
<organism evidence="8 9">
    <name type="scientific">Polysphondylium violaceum</name>
    <dbReference type="NCBI Taxonomy" id="133409"/>
    <lineage>
        <taxon>Eukaryota</taxon>
        <taxon>Amoebozoa</taxon>
        <taxon>Evosea</taxon>
        <taxon>Eumycetozoa</taxon>
        <taxon>Dictyostelia</taxon>
        <taxon>Dictyosteliales</taxon>
        <taxon>Dictyosteliaceae</taxon>
        <taxon>Polysphondylium</taxon>
    </lineage>
</organism>
<dbReference type="UniPathway" id="UPA00138"/>
<dbReference type="Gene3D" id="3.40.449.10">
    <property type="entry name" value="Phosphoenolpyruvate Carboxykinase, domain 1"/>
    <property type="match status" value="1"/>
</dbReference>
<comment type="similarity">
    <text evidence="2">Belongs to the phosphoenolpyruvate carboxykinase (ATP) family.</text>
</comment>
<dbReference type="PANTHER" id="PTHR30031">
    <property type="entry name" value="PHOSPHOENOLPYRUVATE CARBOXYKINASE ATP"/>
    <property type="match status" value="1"/>
</dbReference>
<evidence type="ECO:0000256" key="2">
    <source>
        <dbReference type="ARBA" id="ARBA00006052"/>
    </source>
</evidence>